<proteinExistence type="predicted"/>
<dbReference type="EMBL" id="RQHV01000061">
    <property type="protein sequence ID" value="TGN08344.1"/>
    <property type="molecule type" value="Genomic_DNA"/>
</dbReference>
<dbReference type="GO" id="GO:0071555">
    <property type="term" value="P:cell wall organization"/>
    <property type="evidence" value="ECO:0007669"/>
    <property type="project" value="UniProtKB-KW"/>
</dbReference>
<feature type="domain" description="Mur ligase C-terminal" evidence="10">
    <location>
        <begin position="338"/>
        <end position="468"/>
    </location>
</feature>
<evidence type="ECO:0000256" key="6">
    <source>
        <dbReference type="ARBA" id="ARBA00022984"/>
    </source>
</evidence>
<reference evidence="12" key="1">
    <citation type="journal article" date="2019" name="PLoS Negl. Trop. Dis.">
        <title>Revisiting the worldwide diversity of Leptospira species in the environment.</title>
        <authorList>
            <person name="Vincent A.T."/>
            <person name="Schiettekatte O."/>
            <person name="Bourhy P."/>
            <person name="Veyrier F.J."/>
            <person name="Picardeau M."/>
        </authorList>
    </citation>
    <scope>NUCLEOTIDE SEQUENCE [LARGE SCALE GENOMIC DNA]</scope>
    <source>
        <strain evidence="12">201400974</strain>
    </source>
</reference>
<dbReference type="OrthoDB" id="9804126at2"/>
<dbReference type="PANTHER" id="PTHR43445:SF3">
    <property type="entry name" value="UDP-N-ACETYLMURAMATE--L-ALANINE LIGASE"/>
    <property type="match status" value="1"/>
</dbReference>
<name>A0A4R9LMY4_9LEPT</name>
<evidence type="ECO:0000259" key="11">
    <source>
        <dbReference type="Pfam" id="PF08245"/>
    </source>
</evidence>
<dbReference type="SUPFAM" id="SSF51984">
    <property type="entry name" value="MurCD N-terminal domain"/>
    <property type="match status" value="1"/>
</dbReference>
<gene>
    <name evidence="12" type="ORF">EHS11_15670</name>
</gene>
<dbReference type="InterPro" id="IPR050061">
    <property type="entry name" value="MurCDEF_pg_biosynth"/>
</dbReference>
<dbReference type="InterPro" id="IPR000713">
    <property type="entry name" value="Mur_ligase_N"/>
</dbReference>
<keyword evidence="1 12" id="KW-0436">Ligase</keyword>
<dbReference type="Proteomes" id="UP000298264">
    <property type="component" value="Unassembled WGS sequence"/>
</dbReference>
<keyword evidence="3" id="KW-0547">Nucleotide-binding</keyword>
<evidence type="ECO:0000256" key="2">
    <source>
        <dbReference type="ARBA" id="ARBA00022618"/>
    </source>
</evidence>
<dbReference type="PANTHER" id="PTHR43445">
    <property type="entry name" value="UDP-N-ACETYLMURAMATE--L-ALANINE LIGASE-RELATED"/>
    <property type="match status" value="1"/>
</dbReference>
<dbReference type="SUPFAM" id="SSF53623">
    <property type="entry name" value="MurD-like peptide ligases, catalytic domain"/>
    <property type="match status" value="1"/>
</dbReference>
<keyword evidence="7" id="KW-0131">Cell cycle</keyword>
<dbReference type="Pfam" id="PF08245">
    <property type="entry name" value="Mur_ligase_M"/>
    <property type="match status" value="1"/>
</dbReference>
<dbReference type="GO" id="GO:0008360">
    <property type="term" value="P:regulation of cell shape"/>
    <property type="evidence" value="ECO:0007669"/>
    <property type="project" value="UniProtKB-KW"/>
</dbReference>
<dbReference type="InterPro" id="IPR036615">
    <property type="entry name" value="Mur_ligase_C_dom_sf"/>
</dbReference>
<dbReference type="InterPro" id="IPR004101">
    <property type="entry name" value="Mur_ligase_C"/>
</dbReference>
<dbReference type="Gene3D" id="3.40.50.720">
    <property type="entry name" value="NAD(P)-binding Rossmann-like Domain"/>
    <property type="match status" value="1"/>
</dbReference>
<dbReference type="InterPro" id="IPR036565">
    <property type="entry name" value="Mur-like_cat_sf"/>
</dbReference>
<dbReference type="Pfam" id="PF02875">
    <property type="entry name" value="Mur_ligase_C"/>
    <property type="match status" value="1"/>
</dbReference>
<feature type="domain" description="Mur ligase central" evidence="11">
    <location>
        <begin position="114"/>
        <end position="315"/>
    </location>
</feature>
<accession>A0A4R9LMY4</accession>
<keyword evidence="8" id="KW-0961">Cell wall biogenesis/degradation</keyword>
<dbReference type="Gene3D" id="3.90.190.20">
    <property type="entry name" value="Mur ligase, C-terminal domain"/>
    <property type="match status" value="1"/>
</dbReference>
<dbReference type="GO" id="GO:0051301">
    <property type="term" value="P:cell division"/>
    <property type="evidence" value="ECO:0007669"/>
    <property type="project" value="UniProtKB-KW"/>
</dbReference>
<evidence type="ECO:0000313" key="12">
    <source>
        <dbReference type="EMBL" id="TGN08344.1"/>
    </source>
</evidence>
<evidence type="ECO:0000256" key="4">
    <source>
        <dbReference type="ARBA" id="ARBA00022840"/>
    </source>
</evidence>
<protein>
    <submittedName>
        <fullName evidence="12">UDP-N-acetylmuramate--L-alanine ligase</fullName>
    </submittedName>
</protein>
<dbReference type="AlphaFoldDB" id="A0A4R9LMY4"/>
<dbReference type="RefSeq" id="WP_135765295.1">
    <property type="nucleotide sequence ID" value="NZ_RQHV01000061.1"/>
</dbReference>
<evidence type="ECO:0000259" key="10">
    <source>
        <dbReference type="Pfam" id="PF02875"/>
    </source>
</evidence>
<dbReference type="GO" id="GO:0005524">
    <property type="term" value="F:ATP binding"/>
    <property type="evidence" value="ECO:0007669"/>
    <property type="project" value="UniProtKB-KW"/>
</dbReference>
<dbReference type="InterPro" id="IPR013221">
    <property type="entry name" value="Mur_ligase_cen"/>
</dbReference>
<evidence type="ECO:0000256" key="5">
    <source>
        <dbReference type="ARBA" id="ARBA00022960"/>
    </source>
</evidence>
<evidence type="ECO:0000259" key="9">
    <source>
        <dbReference type="Pfam" id="PF01225"/>
    </source>
</evidence>
<dbReference type="SUPFAM" id="SSF53244">
    <property type="entry name" value="MurD-like peptide ligases, peptide-binding domain"/>
    <property type="match status" value="1"/>
</dbReference>
<dbReference type="GO" id="GO:0016881">
    <property type="term" value="F:acid-amino acid ligase activity"/>
    <property type="evidence" value="ECO:0007669"/>
    <property type="project" value="InterPro"/>
</dbReference>
<evidence type="ECO:0000256" key="1">
    <source>
        <dbReference type="ARBA" id="ARBA00022598"/>
    </source>
</evidence>
<evidence type="ECO:0000256" key="7">
    <source>
        <dbReference type="ARBA" id="ARBA00023306"/>
    </source>
</evidence>
<keyword evidence="5" id="KW-0133">Cell shape</keyword>
<dbReference type="Gene3D" id="3.40.1190.10">
    <property type="entry name" value="Mur-like, catalytic domain"/>
    <property type="match status" value="1"/>
</dbReference>
<keyword evidence="13" id="KW-1185">Reference proteome</keyword>
<organism evidence="12 13">
    <name type="scientific">Leptospira ilyithenensis</name>
    <dbReference type="NCBI Taxonomy" id="2484901"/>
    <lineage>
        <taxon>Bacteria</taxon>
        <taxon>Pseudomonadati</taxon>
        <taxon>Spirochaetota</taxon>
        <taxon>Spirochaetia</taxon>
        <taxon>Leptospirales</taxon>
        <taxon>Leptospiraceae</taxon>
        <taxon>Leptospira</taxon>
    </lineage>
</organism>
<feature type="domain" description="Mur ligase N-terminal catalytic" evidence="9">
    <location>
        <begin position="14"/>
        <end position="105"/>
    </location>
</feature>
<evidence type="ECO:0000313" key="13">
    <source>
        <dbReference type="Proteomes" id="UP000298264"/>
    </source>
</evidence>
<dbReference type="Pfam" id="PF01225">
    <property type="entry name" value="Mur_ligase"/>
    <property type="match status" value="1"/>
</dbReference>
<comment type="caution">
    <text evidence="12">The sequence shown here is derived from an EMBL/GenBank/DDBJ whole genome shotgun (WGS) entry which is preliminary data.</text>
</comment>
<evidence type="ECO:0000256" key="8">
    <source>
        <dbReference type="ARBA" id="ARBA00023316"/>
    </source>
</evidence>
<keyword evidence="4" id="KW-0067">ATP-binding</keyword>
<dbReference type="GO" id="GO:0009252">
    <property type="term" value="P:peptidoglycan biosynthetic process"/>
    <property type="evidence" value="ECO:0007669"/>
    <property type="project" value="UniProtKB-KW"/>
</dbReference>
<evidence type="ECO:0000256" key="3">
    <source>
        <dbReference type="ARBA" id="ARBA00022741"/>
    </source>
</evidence>
<keyword evidence="6" id="KW-0573">Peptidoglycan synthesis</keyword>
<keyword evidence="2" id="KW-0132">Cell division</keyword>
<sequence>MIIEDLPGNQVLLLGIGGSGMSSLAHILLDLGYQVFGYDKKESDITLFLKERGAEIQKDILGFDPNSIDFVVFSSAINDETNGIFRNVKALGKPLFHRSQILHKVFGRLQSISVAGSHGKTSTTAMISQILEKTGKDPSIMIGGDTDLLGKKGGKAGKGEWGVYESDESDGTFLGHTASIRIATNVDNDHLDYYGDERTLQNAFVKYLAPGSKGNAIVQAHDPGILKVLKLLSKTNSPDPEFHLWLLGDKDLFQNSEQKDLFSDLKITLGDNVRFIHYKIERECLLFDYESNQYEVKLPFSGTHYLRNSLCAIFATFVVGLNFTESVKILSSYVGVKRRQETLGIKNSITVMDDYGHHPTEIKTVIESLKQSYRNKGNLVVLFQPHRFTRTEILQKDLAEALSHSKNLFLLPIYSAGEKEIPGISTATIANHLTNKSYTLLSGMIDEDLKEIEMILEPGDCLLCIGAGNVRLWGETFLKT</sequence>